<gene>
    <name evidence="4" type="ORF">PMEA_00006586</name>
</gene>
<comment type="caution">
    <text evidence="4">The sequence shown here is derived from an EMBL/GenBank/DDBJ whole genome shotgun (WGS) entry which is preliminary data.</text>
</comment>
<feature type="domain" description="Apple" evidence="3">
    <location>
        <begin position="45"/>
        <end position="135"/>
    </location>
</feature>
<evidence type="ECO:0000256" key="1">
    <source>
        <dbReference type="ARBA" id="ARBA00023157"/>
    </source>
</evidence>
<evidence type="ECO:0008006" key="6">
    <source>
        <dbReference type="Google" id="ProtNLM"/>
    </source>
</evidence>
<dbReference type="PANTHER" id="PTHR24543">
    <property type="entry name" value="MULTICOPPER OXIDASE-RELATED"/>
    <property type="match status" value="1"/>
</dbReference>
<dbReference type="SUPFAM" id="SSF49785">
    <property type="entry name" value="Galactose-binding domain-like"/>
    <property type="match status" value="2"/>
</dbReference>
<evidence type="ECO:0000313" key="4">
    <source>
        <dbReference type="EMBL" id="CAH3116742.1"/>
    </source>
</evidence>
<dbReference type="PROSITE" id="PS01286">
    <property type="entry name" value="FA58C_2"/>
    <property type="match status" value="1"/>
</dbReference>
<dbReference type="InterPro" id="IPR003609">
    <property type="entry name" value="Pan_app"/>
</dbReference>
<dbReference type="EMBL" id="CALNXJ010000015">
    <property type="protein sequence ID" value="CAH3116742.1"/>
    <property type="molecule type" value="Genomic_DNA"/>
</dbReference>
<evidence type="ECO:0000259" key="3">
    <source>
        <dbReference type="PROSITE" id="PS50948"/>
    </source>
</evidence>
<dbReference type="AlphaFoldDB" id="A0AAU9WKL4"/>
<sequence length="520" mass="58449">MLPIEVNLNEIVSHLREIRPTCLCHSIIPLLITAGFIFPFTTGSCSDDKCPVSFHFIIGRNMVDGHALVGHVFANVSVTKVMDCYRACQPNCRCISFNFLKYSNQDNCQLNEENRHLKPGALMAKEDSQYYDLVVRYNIASKSAVSASSGCTQCSNSCCKNQPCLNGGTCRENCQETGKRFICDCSGFIGQICEQECQGALGMESRTITDGQISASTIWNSRYFASNARLHKQASANSGGVWEPSKKNANQWLQIDLVTQLSVTRVATQGRPDGPHWVTKYHLQYSNNGSTFQFHRERGKHFSKEYSGNSDSTSVVSHDLIPPIKARYIRFRPLAWHWQIAMRVELYGCHDCHRALGMESRAILDGQISASSQYSIHHAAVYARLHNKAVQNVHQEAWEPSTSDANQWLQIDLVTQHGVTRVATQGRYRINHWVTKYNLLYSSDGSTFQYYKERGQSITELSGNTDGTTVVSHDLIPPIMARCIRFRPLTWHVWIAVRVELYGCQGILESLKAVISCNSA</sequence>
<dbReference type="CDD" id="cd00057">
    <property type="entry name" value="FA58C"/>
    <property type="match status" value="2"/>
</dbReference>
<dbReference type="Pfam" id="PF00024">
    <property type="entry name" value="PAN_1"/>
    <property type="match status" value="1"/>
</dbReference>
<accession>A0AAU9WKL4</accession>
<dbReference type="PROSITE" id="PS01285">
    <property type="entry name" value="FA58C_1"/>
    <property type="match status" value="1"/>
</dbReference>
<dbReference type="Proteomes" id="UP001159428">
    <property type="component" value="Unassembled WGS sequence"/>
</dbReference>
<dbReference type="PROSITE" id="PS50948">
    <property type="entry name" value="PAN"/>
    <property type="match status" value="1"/>
</dbReference>
<keyword evidence="1" id="KW-1015">Disulfide bond</keyword>
<name>A0AAU9WKL4_9CNID</name>
<feature type="domain" description="F5/8 type C" evidence="2">
    <location>
        <begin position="197"/>
        <end position="349"/>
    </location>
</feature>
<keyword evidence="5" id="KW-1185">Reference proteome</keyword>
<dbReference type="FunFam" id="2.60.120.260:FF:000016">
    <property type="entry name" value="Contactin-associated protein-like 4 isoform 1"/>
    <property type="match status" value="1"/>
</dbReference>
<dbReference type="SMART" id="SM00231">
    <property type="entry name" value="FA58C"/>
    <property type="match status" value="2"/>
</dbReference>
<feature type="domain" description="F5/8 type C" evidence="2">
    <location>
        <begin position="352"/>
        <end position="504"/>
    </location>
</feature>
<dbReference type="InterPro" id="IPR000421">
    <property type="entry name" value="FA58C"/>
</dbReference>
<dbReference type="Gene3D" id="3.50.4.10">
    <property type="entry name" value="Hepatocyte Growth Factor"/>
    <property type="match status" value="1"/>
</dbReference>
<dbReference type="Gene3D" id="2.60.120.260">
    <property type="entry name" value="Galactose-binding domain-like"/>
    <property type="match status" value="2"/>
</dbReference>
<reference evidence="4 5" key="1">
    <citation type="submission" date="2022-05" db="EMBL/GenBank/DDBJ databases">
        <authorList>
            <consortium name="Genoscope - CEA"/>
            <person name="William W."/>
        </authorList>
    </citation>
    <scope>NUCLEOTIDE SEQUENCE [LARGE SCALE GENOMIC DNA]</scope>
</reference>
<dbReference type="SUPFAM" id="SSF57414">
    <property type="entry name" value="Hairpin loop containing domain-like"/>
    <property type="match status" value="1"/>
</dbReference>
<organism evidence="4 5">
    <name type="scientific">Pocillopora meandrina</name>
    <dbReference type="NCBI Taxonomy" id="46732"/>
    <lineage>
        <taxon>Eukaryota</taxon>
        <taxon>Metazoa</taxon>
        <taxon>Cnidaria</taxon>
        <taxon>Anthozoa</taxon>
        <taxon>Hexacorallia</taxon>
        <taxon>Scleractinia</taxon>
        <taxon>Astrocoeniina</taxon>
        <taxon>Pocilloporidae</taxon>
        <taxon>Pocillopora</taxon>
    </lineage>
</organism>
<dbReference type="Pfam" id="PF00754">
    <property type="entry name" value="F5_F8_type_C"/>
    <property type="match status" value="2"/>
</dbReference>
<dbReference type="InterPro" id="IPR008979">
    <property type="entry name" value="Galactose-bd-like_sf"/>
</dbReference>
<dbReference type="PANTHER" id="PTHR24543:SF291">
    <property type="entry name" value="SMOKE ALARM, ISOFORM D"/>
    <property type="match status" value="1"/>
</dbReference>
<evidence type="ECO:0000259" key="2">
    <source>
        <dbReference type="PROSITE" id="PS50022"/>
    </source>
</evidence>
<dbReference type="PROSITE" id="PS50022">
    <property type="entry name" value="FA58C_3"/>
    <property type="match status" value="2"/>
</dbReference>
<proteinExistence type="predicted"/>
<dbReference type="CDD" id="cd00054">
    <property type="entry name" value="EGF_CA"/>
    <property type="match status" value="1"/>
</dbReference>
<protein>
    <recommendedName>
        <fullName evidence="6">EGF-like repeat and discoidin I-like domain-containing protein 3</fullName>
    </recommendedName>
</protein>
<evidence type="ECO:0000313" key="5">
    <source>
        <dbReference type="Proteomes" id="UP001159428"/>
    </source>
</evidence>
<dbReference type="FunFam" id="2.60.120.260:FF:000002">
    <property type="entry name" value="Coagulation factor VIII"/>
    <property type="match status" value="1"/>
</dbReference>